<dbReference type="OrthoDB" id="7949219at2"/>
<dbReference type="EMBL" id="JYIT01000061">
    <property type="protein sequence ID" value="KJL26794.1"/>
    <property type="molecule type" value="Genomic_DNA"/>
</dbReference>
<dbReference type="Gene3D" id="3.40.430.10">
    <property type="entry name" value="Dihydrofolate Reductase, subunit A"/>
    <property type="match status" value="1"/>
</dbReference>
<dbReference type="PATRIC" id="fig|582680.7.peg.878"/>
<proteinExistence type="predicted"/>
<gene>
    <name evidence="2" type="ORF">RL72_00850</name>
</gene>
<protein>
    <recommendedName>
        <fullName evidence="1">Bacterial bifunctional deaminase-reductase C-terminal domain-containing protein</fullName>
    </recommendedName>
</protein>
<dbReference type="RefSeq" id="WP_045249577.1">
    <property type="nucleotide sequence ID" value="NZ_JYIT01000061.1"/>
</dbReference>
<comment type="caution">
    <text evidence="2">The sequence shown here is derived from an EMBL/GenBank/DDBJ whole genome shotgun (WGS) entry which is preliminary data.</text>
</comment>
<keyword evidence="3" id="KW-1185">Reference proteome</keyword>
<dbReference type="Pfam" id="PF01872">
    <property type="entry name" value="RibD_C"/>
    <property type="match status" value="1"/>
</dbReference>
<evidence type="ECO:0000313" key="2">
    <source>
        <dbReference type="EMBL" id="KJL26794.1"/>
    </source>
</evidence>
<organism evidence="2 3">
    <name type="scientific">Microbacterium azadirachtae</name>
    <dbReference type="NCBI Taxonomy" id="582680"/>
    <lineage>
        <taxon>Bacteria</taxon>
        <taxon>Bacillati</taxon>
        <taxon>Actinomycetota</taxon>
        <taxon>Actinomycetes</taxon>
        <taxon>Micrococcales</taxon>
        <taxon>Microbacteriaceae</taxon>
        <taxon>Microbacterium</taxon>
    </lineage>
</organism>
<accession>A0A0F0L287</accession>
<feature type="domain" description="Bacterial bifunctional deaminase-reductase C-terminal" evidence="1">
    <location>
        <begin position="3"/>
        <end position="180"/>
    </location>
</feature>
<dbReference type="InterPro" id="IPR024072">
    <property type="entry name" value="DHFR-like_dom_sf"/>
</dbReference>
<reference evidence="2 3" key="1">
    <citation type="submission" date="2015-02" db="EMBL/GenBank/DDBJ databases">
        <title>Draft genome sequences of ten Microbacterium spp. with emphasis on heavy metal contaminated environments.</title>
        <authorList>
            <person name="Corretto E."/>
        </authorList>
    </citation>
    <scope>NUCLEOTIDE SEQUENCE [LARGE SCALE GENOMIC DNA]</scope>
    <source>
        <strain evidence="2 3">DSM 23848</strain>
    </source>
</reference>
<dbReference type="InterPro" id="IPR002734">
    <property type="entry name" value="RibDG_C"/>
</dbReference>
<name>A0A0F0L287_9MICO</name>
<dbReference type="GO" id="GO:0008703">
    <property type="term" value="F:5-amino-6-(5-phosphoribosylamino)uracil reductase activity"/>
    <property type="evidence" value="ECO:0007669"/>
    <property type="project" value="InterPro"/>
</dbReference>
<dbReference type="GO" id="GO:0009231">
    <property type="term" value="P:riboflavin biosynthetic process"/>
    <property type="evidence" value="ECO:0007669"/>
    <property type="project" value="InterPro"/>
</dbReference>
<dbReference type="Proteomes" id="UP000033448">
    <property type="component" value="Unassembled WGS sequence"/>
</dbReference>
<evidence type="ECO:0000259" key="1">
    <source>
        <dbReference type="Pfam" id="PF01872"/>
    </source>
</evidence>
<evidence type="ECO:0000313" key="3">
    <source>
        <dbReference type="Proteomes" id="UP000033448"/>
    </source>
</evidence>
<sequence>MSKVICGLSVSVDGFITGRDPRPGHGLGDGGVLFDWYGSGDVPSAVFAGFRLSAPSARVFDALASRVGASLAGRTTYADSDDFVGGAPHPTAPLVVLSHEAFAPANERQTIVSTGLADAVAEARRLADGKDVGLMGGVLVTEALEAGLVDELILHQVPVLLGAGRRFFHELPRHIALRIHEVVPAPDVTHLHYLVEHAGRADEGGAR</sequence>
<dbReference type="AlphaFoldDB" id="A0A0F0L287"/>
<dbReference type="SUPFAM" id="SSF53597">
    <property type="entry name" value="Dihydrofolate reductase-like"/>
    <property type="match status" value="1"/>
</dbReference>